<name>A0ABR2W1Z6_9FUNG</name>
<dbReference type="PANTHER" id="PTHR11188:SF17">
    <property type="entry name" value="FI21816P1"/>
    <property type="match status" value="1"/>
</dbReference>
<evidence type="ECO:0000313" key="2">
    <source>
        <dbReference type="EMBL" id="KAK9717432.1"/>
    </source>
</evidence>
<protein>
    <recommendedName>
        <fullName evidence="1">Arrestin C-terminal-like domain-containing protein</fullName>
    </recommendedName>
</protein>
<dbReference type="InterPro" id="IPR014752">
    <property type="entry name" value="Arrestin-like_C"/>
</dbReference>
<dbReference type="Pfam" id="PF02752">
    <property type="entry name" value="Arrestin_C"/>
    <property type="match status" value="1"/>
</dbReference>
<gene>
    <name evidence="2" type="ORF">K7432_006214</name>
</gene>
<dbReference type="InterPro" id="IPR011022">
    <property type="entry name" value="Arrestin_C-like"/>
</dbReference>
<feature type="domain" description="Arrestin C-terminal-like" evidence="1">
    <location>
        <begin position="158"/>
        <end position="296"/>
    </location>
</feature>
<evidence type="ECO:0000259" key="1">
    <source>
        <dbReference type="SMART" id="SM01017"/>
    </source>
</evidence>
<comment type="caution">
    <text evidence="2">The sequence shown here is derived from an EMBL/GenBank/DDBJ whole genome shotgun (WGS) entry which is preliminary data.</text>
</comment>
<evidence type="ECO:0000313" key="3">
    <source>
        <dbReference type="Proteomes" id="UP001479436"/>
    </source>
</evidence>
<dbReference type="InterPro" id="IPR050357">
    <property type="entry name" value="Arrestin_domain-protein"/>
</dbReference>
<organism evidence="2 3">
    <name type="scientific">Basidiobolus ranarum</name>
    <dbReference type="NCBI Taxonomy" id="34480"/>
    <lineage>
        <taxon>Eukaryota</taxon>
        <taxon>Fungi</taxon>
        <taxon>Fungi incertae sedis</taxon>
        <taxon>Zoopagomycota</taxon>
        <taxon>Entomophthoromycotina</taxon>
        <taxon>Basidiobolomycetes</taxon>
        <taxon>Basidiobolales</taxon>
        <taxon>Basidiobolaceae</taxon>
        <taxon>Basidiobolus</taxon>
    </lineage>
</organism>
<proteinExistence type="predicted"/>
<reference evidence="2 3" key="1">
    <citation type="submission" date="2023-04" db="EMBL/GenBank/DDBJ databases">
        <title>Genome of Basidiobolus ranarum AG-B5.</title>
        <authorList>
            <person name="Stajich J.E."/>
            <person name="Carter-House D."/>
            <person name="Gryganskyi A."/>
        </authorList>
    </citation>
    <scope>NUCLEOTIDE SEQUENCE [LARGE SCALE GENOMIC DNA]</scope>
    <source>
        <strain evidence="2 3">AG-B5</strain>
    </source>
</reference>
<dbReference type="SMART" id="SM01017">
    <property type="entry name" value="Arrestin_C"/>
    <property type="match status" value="1"/>
</dbReference>
<dbReference type="Proteomes" id="UP001479436">
    <property type="component" value="Unassembled WGS sequence"/>
</dbReference>
<keyword evidence="3" id="KW-1185">Reference proteome</keyword>
<dbReference type="Gene3D" id="2.60.40.640">
    <property type="match status" value="2"/>
</dbReference>
<dbReference type="EMBL" id="JASJQH010007143">
    <property type="protein sequence ID" value="KAK9717432.1"/>
    <property type="molecule type" value="Genomic_DNA"/>
</dbReference>
<dbReference type="Pfam" id="PF00339">
    <property type="entry name" value="Arrestin_N"/>
    <property type="match status" value="1"/>
</dbReference>
<sequence>MFNRNSLSINLENDHIILRGSSQESAGYVVRGYLLLQLCQPTKIKSIELTFLGHALIHETKPYKNTIIEKKWDFIESSDMPCLFKKGRYEYHFEMPLNGNIPESVSTQKGYVGYQFKAIVRKTGLRTSIESEQNVSVQRSLGPMSVDLEPSLIRTGDVQGQMKFYVVIPCSGFITGQDIPVMLGIRPMSRGIKVFKVYFRLMEATRYRTFFEEWSDTHEEKIDEVSCVWRPKLSGWWEQALTLKIPKNGTSVRADSKSRYIHLWHFIEVQIRLIDLSRKKRFLTVHVPVHIFSEKLKESDEVLPPYEAALAKPPDYLTSVRRTTAAF</sequence>
<dbReference type="InterPro" id="IPR011021">
    <property type="entry name" value="Arrestin-like_N"/>
</dbReference>
<dbReference type="PANTHER" id="PTHR11188">
    <property type="entry name" value="ARRESTIN DOMAIN CONTAINING PROTEIN"/>
    <property type="match status" value="1"/>
</dbReference>
<accession>A0ABR2W1Z6</accession>